<accession>A0AA97FE08</accession>
<dbReference type="Gene3D" id="3.40.50.10680">
    <property type="entry name" value="CofD-like domains"/>
    <property type="match status" value="1"/>
</dbReference>
<dbReference type="GO" id="GO:0000287">
    <property type="term" value="F:magnesium ion binding"/>
    <property type="evidence" value="ECO:0007669"/>
    <property type="project" value="InterPro"/>
</dbReference>
<sequence length="295" mass="33542">MITFISGGPESLKLIRAFRTIHYDNEISVIANTSDNIWMSGNLVSPDLYDLIFLFSGILNTAKWSGIKGDTYSTGNFLTKIHRDEFYPVGDKERSLHIAISDLLRDKKNLTQASEILCQNLKITSKILPVSNSRYSSYVSVDEETMHVLEFRQRFKEDRDMENRASVNLDFFKKPIITKDVSDIIKQSDAVIVGPGRFNTTISPILACEGMIKALKNSFTIAFPPDLPEDFCTDKYPSLLKITEKYNSFSDISVKNIREDKTEKDVIYLDTTLSSRNRAESLAWDLLSVIRSQSH</sequence>
<keyword evidence="4" id="KW-1185">Reference proteome</keyword>
<dbReference type="SUPFAM" id="SSF142338">
    <property type="entry name" value="CofD-like"/>
    <property type="match status" value="1"/>
</dbReference>
<reference evidence="3 4" key="1">
    <citation type="submission" date="2019-09" db="EMBL/GenBank/DDBJ databases">
        <title>The complete genome of Methanoplanus sp. FWC-SCC4.</title>
        <authorList>
            <person name="Chen S.-C."/>
            <person name="Zhou Y.-Z."/>
            <person name="Lai M.-C."/>
        </authorList>
    </citation>
    <scope>NUCLEOTIDE SEQUENCE [LARGE SCALE GENOMIC DNA]</scope>
    <source>
        <strain evidence="3 4">FWC-SCC4</strain>
    </source>
</reference>
<dbReference type="PANTHER" id="PTHR43007">
    <property type="entry name" value="2-PHOSPHO-L-LACTATE TRANSFERASE"/>
    <property type="match status" value="1"/>
</dbReference>
<dbReference type="RefSeq" id="WP_317137300.1">
    <property type="nucleotide sequence ID" value="NZ_CP043875.1"/>
</dbReference>
<keyword evidence="2" id="KW-0460">Magnesium</keyword>
<dbReference type="EMBL" id="CP043875">
    <property type="protein sequence ID" value="WOF15726.1"/>
    <property type="molecule type" value="Genomic_DNA"/>
</dbReference>
<dbReference type="KEGG" id="mefw:F1737_02980"/>
<dbReference type="InterPro" id="IPR002882">
    <property type="entry name" value="CofD"/>
</dbReference>
<dbReference type="InterPro" id="IPR038136">
    <property type="entry name" value="CofD-like_dom_sf"/>
</dbReference>
<name>A0AA97FE08_9EURY</name>
<evidence type="ECO:0000256" key="2">
    <source>
        <dbReference type="ARBA" id="ARBA00022842"/>
    </source>
</evidence>
<dbReference type="Proteomes" id="UP001301797">
    <property type="component" value="Chromosome"/>
</dbReference>
<protein>
    <recommendedName>
        <fullName evidence="5">2-phospho-L-lactate transferase</fullName>
    </recommendedName>
</protein>
<evidence type="ECO:0000313" key="3">
    <source>
        <dbReference type="EMBL" id="WOF15726.1"/>
    </source>
</evidence>
<proteinExistence type="predicted"/>
<dbReference type="Pfam" id="PF01933">
    <property type="entry name" value="CofD"/>
    <property type="match status" value="1"/>
</dbReference>
<dbReference type="AlphaFoldDB" id="A0AA97FE08"/>
<dbReference type="GeneID" id="85229099"/>
<organism evidence="3 4">
    <name type="scientific">Methanochimaera problematica</name>
    <dbReference type="NCBI Taxonomy" id="2609417"/>
    <lineage>
        <taxon>Archaea</taxon>
        <taxon>Methanobacteriati</taxon>
        <taxon>Methanobacteriota</taxon>
        <taxon>Stenosarchaea group</taxon>
        <taxon>Methanomicrobia</taxon>
        <taxon>Methanomicrobiales</taxon>
        <taxon>Methanomicrobiaceae</taxon>
        <taxon>Methanochimaera</taxon>
    </lineage>
</organism>
<gene>
    <name evidence="3" type="ORF">F1737_02980</name>
</gene>
<dbReference type="GO" id="GO:0043743">
    <property type="term" value="F:LPPG:FO 2-phospho-L-lactate transferase activity"/>
    <property type="evidence" value="ECO:0007669"/>
    <property type="project" value="InterPro"/>
</dbReference>
<evidence type="ECO:0008006" key="5">
    <source>
        <dbReference type="Google" id="ProtNLM"/>
    </source>
</evidence>
<dbReference type="InterPro" id="IPR010115">
    <property type="entry name" value="FbiA/CofD"/>
</dbReference>
<evidence type="ECO:0000313" key="4">
    <source>
        <dbReference type="Proteomes" id="UP001301797"/>
    </source>
</evidence>
<dbReference type="PANTHER" id="PTHR43007:SF1">
    <property type="entry name" value="2-PHOSPHO-L-LACTATE TRANSFERASE"/>
    <property type="match status" value="1"/>
</dbReference>
<dbReference type="Gene3D" id="1.10.8.240">
    <property type="entry name" value="CofD-like domain"/>
    <property type="match status" value="1"/>
</dbReference>
<keyword evidence="1" id="KW-0808">Transferase</keyword>
<evidence type="ECO:0000256" key="1">
    <source>
        <dbReference type="ARBA" id="ARBA00022679"/>
    </source>
</evidence>